<dbReference type="PANTHER" id="PTHR30038:SF0">
    <property type="entry name" value="TUNGSTEN-CONTAINING ALDEHYDE FERREDOXIN OXIDOREDUCTASE"/>
    <property type="match status" value="1"/>
</dbReference>
<comment type="cofactor">
    <cofactor evidence="1">
        <name>[4Fe-4S] cluster</name>
        <dbReference type="ChEBI" id="CHEBI:49883"/>
    </cofactor>
</comment>
<dbReference type="InterPro" id="IPR036021">
    <property type="entry name" value="Tungsten_al_ferr_oxy-like_C"/>
</dbReference>
<dbReference type="RefSeq" id="WP_184310359.1">
    <property type="nucleotide sequence ID" value="NZ_JACHEN010000010.1"/>
</dbReference>
<evidence type="ECO:0000256" key="8">
    <source>
        <dbReference type="ARBA" id="ARBA00049934"/>
    </source>
</evidence>
<organism evidence="10 11">
    <name type="scientific">Anaerosolibacter carboniphilus</name>
    <dbReference type="NCBI Taxonomy" id="1417629"/>
    <lineage>
        <taxon>Bacteria</taxon>
        <taxon>Bacillati</taxon>
        <taxon>Bacillota</taxon>
        <taxon>Clostridia</taxon>
        <taxon>Peptostreptococcales</taxon>
        <taxon>Thermotaleaceae</taxon>
        <taxon>Anaerosolibacter</taxon>
    </lineage>
</organism>
<dbReference type="Gene3D" id="1.10.599.10">
    <property type="entry name" value="Aldehyde Ferredoxin Oxidoreductase Protein, subunit A, domain 3"/>
    <property type="match status" value="1"/>
</dbReference>
<feature type="domain" description="Aldehyde ferredoxin oxidoreductase N-terminal" evidence="9">
    <location>
        <begin position="4"/>
        <end position="206"/>
    </location>
</feature>
<dbReference type="Pfam" id="PF01314">
    <property type="entry name" value="AFOR_C"/>
    <property type="match status" value="1"/>
</dbReference>
<comment type="cofactor">
    <cofactor evidence="8">
        <name>tungstopterin</name>
        <dbReference type="ChEBI" id="CHEBI:30402"/>
    </cofactor>
</comment>
<protein>
    <submittedName>
        <fullName evidence="10">Aldehyde:ferredoxin oxidoreductase</fullName>
        <ecNumber evidence="10">1.2.7.5</ecNumber>
    </submittedName>
</protein>
<dbReference type="GO" id="GO:0033726">
    <property type="term" value="F:aldehyde ferredoxin oxidoreductase activity"/>
    <property type="evidence" value="ECO:0007669"/>
    <property type="project" value="UniProtKB-EC"/>
</dbReference>
<gene>
    <name evidence="10" type="ORF">HNQ80_001896</name>
</gene>
<proteinExistence type="inferred from homology"/>
<dbReference type="EC" id="1.2.7.5" evidence="10"/>
<evidence type="ECO:0000313" key="11">
    <source>
        <dbReference type="Proteomes" id="UP000579281"/>
    </source>
</evidence>
<evidence type="ECO:0000313" key="10">
    <source>
        <dbReference type="EMBL" id="MBB6215805.1"/>
    </source>
</evidence>
<sequence>MYGYTGKILRVNLNEKSWKVEALDVEKAKKYIGGRGLGTKILCEEVSPEVEPLSPENKLIFITGPLTGTPTPTGGRYMVVTKSPLTGTVACSNSGGYWGAELKFSGFDMIIVEGKADAPVYLNIVDDQIEIKDAAHLWGKVVSETTEILEKECVEKAKVLTIGPAGEKLSKLAAIMNDYDRAAGRSGVGAVMGSKNLKAIVVKGSQKVQLFNGDQLKEVVSSCTKKIRENGVTGQGLPAYGTAVLVNIINENGVFPTNNFQTSVFDKAEEISGETLAEKYLVKKDPCYRCPIACGRYCKVDDIEGGGPEYETIWAFGSDCGVSDLGSVIKANYWCNEMGLDTISAGATIAAAMELYEKGYIKDDELNGISLQFGDAEAVIEWTKRMGLRDGLGDKLAEGSYRLAEMYGVPEYSMTVKKQELPAYDPRGIQGHGLQYATSNRGGCHVRGYLISPEILGLPEKLDRFTLEGKALWAKIFQDLTAAIDASGLCLFTSFAMGAQDYADMLNAVLGTDLTAETVLDAGERIWNIEKLFNLQAGIDPSQDTLPSRLLNEAIPGGPSAGNVHRLSELLPEYYSLRGWNAQGIPTADRLNKLQISENILADAEVAAGDK</sequence>
<dbReference type="Gene3D" id="1.10.569.10">
    <property type="entry name" value="Aldehyde Ferredoxin Oxidoreductase Protein, subunit A, domain 2"/>
    <property type="match status" value="1"/>
</dbReference>
<comment type="caution">
    <text evidence="10">The sequence shown here is derived from an EMBL/GenBank/DDBJ whole genome shotgun (WGS) entry which is preliminary data.</text>
</comment>
<dbReference type="InterPro" id="IPR013983">
    <property type="entry name" value="Ald_Fedxn_OxRdtase_N"/>
</dbReference>
<dbReference type="Pfam" id="PF02730">
    <property type="entry name" value="AFOR_N"/>
    <property type="match status" value="1"/>
</dbReference>
<dbReference type="SUPFAM" id="SSF56228">
    <property type="entry name" value="Aldehyde ferredoxin oxidoreductase, N-terminal domain"/>
    <property type="match status" value="1"/>
</dbReference>
<dbReference type="Proteomes" id="UP000579281">
    <property type="component" value="Unassembled WGS sequence"/>
</dbReference>
<keyword evidence="3" id="KW-0004">4Fe-4S</keyword>
<evidence type="ECO:0000256" key="7">
    <source>
        <dbReference type="ARBA" id="ARBA00023014"/>
    </source>
</evidence>
<comment type="similarity">
    <text evidence="2">Belongs to the AOR/FOR family.</text>
</comment>
<dbReference type="InterPro" id="IPR001203">
    <property type="entry name" value="OxRdtase_Ald_Fedxn_C"/>
</dbReference>
<dbReference type="SUPFAM" id="SSF48310">
    <property type="entry name" value="Aldehyde ferredoxin oxidoreductase, C-terminal domains"/>
    <property type="match status" value="1"/>
</dbReference>
<keyword evidence="5 10" id="KW-0560">Oxidoreductase</keyword>
<dbReference type="GO" id="GO:0009055">
    <property type="term" value="F:electron transfer activity"/>
    <property type="evidence" value="ECO:0007669"/>
    <property type="project" value="InterPro"/>
</dbReference>
<evidence type="ECO:0000256" key="6">
    <source>
        <dbReference type="ARBA" id="ARBA00023004"/>
    </source>
</evidence>
<dbReference type="InterPro" id="IPR051919">
    <property type="entry name" value="W-dependent_AOR"/>
</dbReference>
<evidence type="ECO:0000256" key="1">
    <source>
        <dbReference type="ARBA" id="ARBA00001966"/>
    </source>
</evidence>
<dbReference type="SMART" id="SM00790">
    <property type="entry name" value="AFOR_N"/>
    <property type="match status" value="1"/>
</dbReference>
<name>A0A841L088_9FIRM</name>
<dbReference type="AlphaFoldDB" id="A0A841L088"/>
<accession>A0A841L088</accession>
<dbReference type="GO" id="GO:0046872">
    <property type="term" value="F:metal ion binding"/>
    <property type="evidence" value="ECO:0007669"/>
    <property type="project" value="UniProtKB-KW"/>
</dbReference>
<dbReference type="PANTHER" id="PTHR30038">
    <property type="entry name" value="ALDEHYDE FERREDOXIN OXIDOREDUCTASE"/>
    <property type="match status" value="1"/>
</dbReference>
<dbReference type="EMBL" id="JACHEN010000010">
    <property type="protein sequence ID" value="MBB6215805.1"/>
    <property type="molecule type" value="Genomic_DNA"/>
</dbReference>
<dbReference type="GO" id="GO:0051539">
    <property type="term" value="F:4 iron, 4 sulfur cluster binding"/>
    <property type="evidence" value="ECO:0007669"/>
    <property type="project" value="UniProtKB-KW"/>
</dbReference>
<keyword evidence="7" id="KW-0411">Iron-sulfur</keyword>
<keyword evidence="6" id="KW-0408">Iron</keyword>
<dbReference type="InterPro" id="IPR013985">
    <property type="entry name" value="Ald_Fedxn_OxRdtase_dom3"/>
</dbReference>
<keyword evidence="11" id="KW-1185">Reference proteome</keyword>
<evidence type="ECO:0000259" key="9">
    <source>
        <dbReference type="SMART" id="SM00790"/>
    </source>
</evidence>
<evidence type="ECO:0000256" key="4">
    <source>
        <dbReference type="ARBA" id="ARBA00022723"/>
    </source>
</evidence>
<dbReference type="InterPro" id="IPR036503">
    <property type="entry name" value="Ald_Fedxn_OxRdtase_N_sf"/>
</dbReference>
<reference evidence="10 11" key="1">
    <citation type="submission" date="2020-08" db="EMBL/GenBank/DDBJ databases">
        <title>Genomic Encyclopedia of Type Strains, Phase IV (KMG-IV): sequencing the most valuable type-strain genomes for metagenomic binning, comparative biology and taxonomic classification.</title>
        <authorList>
            <person name="Goeker M."/>
        </authorList>
    </citation>
    <scope>NUCLEOTIDE SEQUENCE [LARGE SCALE GENOMIC DNA]</scope>
    <source>
        <strain evidence="10 11">DSM 103526</strain>
    </source>
</reference>
<evidence type="ECO:0000256" key="3">
    <source>
        <dbReference type="ARBA" id="ARBA00022485"/>
    </source>
</evidence>
<evidence type="ECO:0000256" key="5">
    <source>
        <dbReference type="ARBA" id="ARBA00023002"/>
    </source>
</evidence>
<dbReference type="InterPro" id="IPR013984">
    <property type="entry name" value="Ald_Fedxn_OxRdtase_dom2"/>
</dbReference>
<evidence type="ECO:0000256" key="2">
    <source>
        <dbReference type="ARBA" id="ARBA00011032"/>
    </source>
</evidence>
<keyword evidence="4" id="KW-0479">Metal-binding</keyword>
<dbReference type="Gene3D" id="3.60.9.10">
    <property type="entry name" value="Aldehyde ferredoxin oxidoreductase, N-terminal domain"/>
    <property type="match status" value="1"/>
</dbReference>